<evidence type="ECO:0000259" key="1">
    <source>
        <dbReference type="Pfam" id="PF00561"/>
    </source>
</evidence>
<dbReference type="GO" id="GO:0005789">
    <property type="term" value="C:endoplasmic reticulum membrane"/>
    <property type="evidence" value="ECO:0007669"/>
    <property type="project" value="TreeGrafter"/>
</dbReference>
<comment type="caution">
    <text evidence="2">The sequence shown here is derived from an EMBL/GenBank/DDBJ whole genome shotgun (WGS) entry which is preliminary data.</text>
</comment>
<dbReference type="PANTHER" id="PTHR12277">
    <property type="entry name" value="ALPHA/BETA HYDROLASE DOMAIN-CONTAINING PROTEIN"/>
    <property type="match status" value="1"/>
</dbReference>
<proteinExistence type="predicted"/>
<organism evidence="2 3">
    <name type="scientific">Rhynchophorus ferrugineus</name>
    <name type="common">Red palm weevil</name>
    <name type="synonym">Curculio ferrugineus</name>
    <dbReference type="NCBI Taxonomy" id="354439"/>
    <lineage>
        <taxon>Eukaryota</taxon>
        <taxon>Metazoa</taxon>
        <taxon>Ecdysozoa</taxon>
        <taxon>Arthropoda</taxon>
        <taxon>Hexapoda</taxon>
        <taxon>Insecta</taxon>
        <taxon>Pterygota</taxon>
        <taxon>Neoptera</taxon>
        <taxon>Endopterygota</taxon>
        <taxon>Coleoptera</taxon>
        <taxon>Polyphaga</taxon>
        <taxon>Cucujiformia</taxon>
        <taxon>Curculionidae</taxon>
        <taxon>Dryophthorinae</taxon>
        <taxon>Rhynchophorus</taxon>
    </lineage>
</organism>
<evidence type="ECO:0000313" key="3">
    <source>
        <dbReference type="Proteomes" id="UP000625711"/>
    </source>
</evidence>
<dbReference type="AlphaFoldDB" id="A0A834IE76"/>
<name>A0A834IE76_RHYFE</name>
<protein>
    <recommendedName>
        <fullName evidence="1">AB hydrolase-1 domain-containing protein</fullName>
    </recommendedName>
</protein>
<keyword evidence="3" id="KW-1185">Reference proteome</keyword>
<dbReference type="GO" id="GO:0006660">
    <property type="term" value="P:phosphatidylserine catabolic process"/>
    <property type="evidence" value="ECO:0007669"/>
    <property type="project" value="TreeGrafter"/>
</dbReference>
<dbReference type="GO" id="GO:0004622">
    <property type="term" value="F:phosphatidylcholine lysophospholipase activity"/>
    <property type="evidence" value="ECO:0007669"/>
    <property type="project" value="TreeGrafter"/>
</dbReference>
<dbReference type="InterPro" id="IPR029058">
    <property type="entry name" value="AB_hydrolase_fold"/>
</dbReference>
<feature type="domain" description="AB hydrolase-1" evidence="1">
    <location>
        <begin position="78"/>
        <end position="193"/>
    </location>
</feature>
<dbReference type="InterPro" id="IPR000073">
    <property type="entry name" value="AB_hydrolase_1"/>
</dbReference>
<dbReference type="EMBL" id="JAACXV010000408">
    <property type="protein sequence ID" value="KAF7278089.1"/>
    <property type="molecule type" value="Genomic_DNA"/>
</dbReference>
<accession>A0A834IE76</accession>
<dbReference type="Pfam" id="PF00561">
    <property type="entry name" value="Abhydrolase_1"/>
    <property type="match status" value="1"/>
</dbReference>
<dbReference type="GO" id="GO:0052651">
    <property type="term" value="P:monoacylglycerol catabolic process"/>
    <property type="evidence" value="ECO:0007669"/>
    <property type="project" value="TreeGrafter"/>
</dbReference>
<dbReference type="GO" id="GO:0047372">
    <property type="term" value="F:monoacylglycerol lipase activity"/>
    <property type="evidence" value="ECO:0007669"/>
    <property type="project" value="TreeGrafter"/>
</dbReference>
<dbReference type="Gene3D" id="3.40.50.1820">
    <property type="entry name" value="alpha/beta hydrolase"/>
    <property type="match status" value="1"/>
</dbReference>
<dbReference type="OrthoDB" id="10249433at2759"/>
<gene>
    <name evidence="2" type="ORF">GWI33_008853</name>
</gene>
<reference evidence="2" key="1">
    <citation type="submission" date="2020-08" db="EMBL/GenBank/DDBJ databases">
        <title>Genome sequencing and assembly of the red palm weevil Rhynchophorus ferrugineus.</title>
        <authorList>
            <person name="Dias G.B."/>
            <person name="Bergman C.M."/>
            <person name="Manee M."/>
        </authorList>
    </citation>
    <scope>NUCLEOTIDE SEQUENCE</scope>
    <source>
        <strain evidence="2">AA-2017</strain>
        <tissue evidence="2">Whole larva</tissue>
    </source>
</reference>
<dbReference type="Proteomes" id="UP000625711">
    <property type="component" value="Unassembled WGS sequence"/>
</dbReference>
<dbReference type="SUPFAM" id="SSF53474">
    <property type="entry name" value="alpha/beta-Hydrolases"/>
    <property type="match status" value="1"/>
</dbReference>
<evidence type="ECO:0000313" key="2">
    <source>
        <dbReference type="EMBL" id="KAF7278089.1"/>
    </source>
</evidence>
<dbReference type="PANTHER" id="PTHR12277:SF194">
    <property type="entry name" value="FI04476P"/>
    <property type="match status" value="1"/>
</dbReference>
<sequence length="311" mass="35549">MLSLPFQTFMVFIPIDSPRNPQFDSPEQYISNVRNLYINVTDQSTSREVSIGVWLILPENYSGTGSIQEIIRTSSRDILIYLHGVYANRAKPIKQYEVFRRHFLVLAVDHRGYGDSGQGADMTEIGIVEDHLQIYEWVRGLNPTADIYYWGHSLGTGLSTHTLRRLKDDKNVVVKGLILESPFTSLEDVINNIVFEQIFGWLAYFNSTLLRPLRKNGLEFRSLDHIGLIDSPVLILHAKDDGVVPFKLGQQLANIAIENRNPEQGSVTFYWFGEELGYNHNDIVTYPQIHNIIENFTAICRAYNTAKFLPI</sequence>